<feature type="transmembrane region" description="Helical" evidence="7">
    <location>
        <begin position="392"/>
        <end position="411"/>
    </location>
</feature>
<dbReference type="Gene3D" id="1.20.1250.20">
    <property type="entry name" value="MFS general substrate transporter like domains"/>
    <property type="match status" value="1"/>
</dbReference>
<keyword evidence="3 7" id="KW-0812">Transmembrane</keyword>
<keyword evidence="2" id="KW-0813">Transport</keyword>
<dbReference type="InterPro" id="IPR020846">
    <property type="entry name" value="MFS_dom"/>
</dbReference>
<gene>
    <name evidence="9" type="ORF">NOR_07508</name>
</gene>
<comment type="subcellular location">
    <subcellularLocation>
        <location evidence="1">Membrane</location>
        <topology evidence="1">Multi-pass membrane protein</topology>
    </subcellularLocation>
</comment>
<dbReference type="OMA" id="PPQKWNM"/>
<dbReference type="GO" id="GO:0005886">
    <property type="term" value="C:plasma membrane"/>
    <property type="evidence" value="ECO:0007669"/>
    <property type="project" value="TreeGrafter"/>
</dbReference>
<keyword evidence="4 7" id="KW-1133">Transmembrane helix</keyword>
<evidence type="ECO:0000256" key="6">
    <source>
        <dbReference type="SAM" id="MobiDB-lite"/>
    </source>
</evidence>
<keyword evidence="5 7" id="KW-0472">Membrane</keyword>
<dbReference type="STRING" id="1081105.A0A166Y1N3"/>
<feature type="transmembrane region" description="Helical" evidence="7">
    <location>
        <begin position="57"/>
        <end position="77"/>
    </location>
</feature>
<dbReference type="EMBL" id="AZHC01000035">
    <property type="protein sequence ID" value="OAA36429.1"/>
    <property type="molecule type" value="Genomic_DNA"/>
</dbReference>
<feature type="transmembrane region" description="Helical" evidence="7">
    <location>
        <begin position="213"/>
        <end position="232"/>
    </location>
</feature>
<dbReference type="GO" id="GO:0022857">
    <property type="term" value="F:transmembrane transporter activity"/>
    <property type="evidence" value="ECO:0007669"/>
    <property type="project" value="InterPro"/>
</dbReference>
<keyword evidence="10" id="KW-1185">Reference proteome</keyword>
<feature type="transmembrane region" description="Helical" evidence="7">
    <location>
        <begin position="124"/>
        <end position="141"/>
    </location>
</feature>
<evidence type="ECO:0000313" key="9">
    <source>
        <dbReference type="EMBL" id="OAA36429.1"/>
    </source>
</evidence>
<dbReference type="AlphaFoldDB" id="A0A166Y1N3"/>
<feature type="transmembrane region" description="Helical" evidence="7">
    <location>
        <begin position="290"/>
        <end position="313"/>
    </location>
</feature>
<feature type="compositionally biased region" description="Polar residues" evidence="6">
    <location>
        <begin position="528"/>
        <end position="538"/>
    </location>
</feature>
<dbReference type="Proteomes" id="UP000243498">
    <property type="component" value="Unassembled WGS sequence"/>
</dbReference>
<dbReference type="PANTHER" id="PTHR23502">
    <property type="entry name" value="MAJOR FACILITATOR SUPERFAMILY"/>
    <property type="match status" value="1"/>
</dbReference>
<dbReference type="Gene3D" id="1.20.1720.10">
    <property type="entry name" value="Multidrug resistance protein D"/>
    <property type="match status" value="1"/>
</dbReference>
<sequence length="538" mass="57977">MSLQEAEAGIAMNAADEGMASKTDKSSAFSSDGVRADVSAAEPDAVYSIYSRRQKNFIVFMSGLGGFFSPLSANTYLPSIPSLASFLGVSPSLMNLTVTAFLIFQGLAPSFYGDLADIAGRRPAYLISFIIYIAANIGLATQSSYPALFILRCLQSSGSGGTYALNSGVIADISTTAERGKYMGAAQSGIMLGPAVGPILGGVLAQYLGWRSIFWFLTICGGVYLVVFAIAVPETARKVVGNGSVPPTAWYSRSLLNEFARRRAARGGSGTAPSKQQPRRGFRFPNPLKALLIIGEKDCAVILLYNAIIYASWYTVTANLSNLLSELYHLNTLQIGLCYIPFGVGAALSIIANGHIQDWNYARVARANGFLVDKKRGDDLSRFPIEKARLNIVWPLIYVGAAATIGFGWAAEKQAHMAVMLTLTFVMALFLTACYNSMNLLLVDLYPNSPSTASAANNLTRCLMAAGGSAVIEPMIRAMGTGWAYTLVGLVMAVLSPMLFAVTRYGPRWREERRVRFAERQGRASVEPTRQNSTHPRT</sequence>
<evidence type="ECO:0000256" key="2">
    <source>
        <dbReference type="ARBA" id="ARBA00022448"/>
    </source>
</evidence>
<dbReference type="OrthoDB" id="440553at2759"/>
<evidence type="ECO:0000256" key="3">
    <source>
        <dbReference type="ARBA" id="ARBA00022692"/>
    </source>
</evidence>
<organism evidence="9 10">
    <name type="scientific">Metarhizium rileyi (strain RCEF 4871)</name>
    <name type="common">Nomuraea rileyi</name>
    <dbReference type="NCBI Taxonomy" id="1649241"/>
    <lineage>
        <taxon>Eukaryota</taxon>
        <taxon>Fungi</taxon>
        <taxon>Dikarya</taxon>
        <taxon>Ascomycota</taxon>
        <taxon>Pezizomycotina</taxon>
        <taxon>Sordariomycetes</taxon>
        <taxon>Hypocreomycetidae</taxon>
        <taxon>Hypocreales</taxon>
        <taxon>Clavicipitaceae</taxon>
        <taxon>Metarhizium</taxon>
    </lineage>
</organism>
<dbReference type="PANTHER" id="PTHR23502:SF51">
    <property type="entry name" value="QUINIDINE RESISTANCE PROTEIN 1-RELATED"/>
    <property type="match status" value="1"/>
</dbReference>
<feature type="transmembrane region" description="Helical" evidence="7">
    <location>
        <begin position="482"/>
        <end position="506"/>
    </location>
</feature>
<proteinExistence type="predicted"/>
<accession>A0A166Y1N3</accession>
<dbReference type="FunFam" id="1.20.1720.10:FF:000009">
    <property type="entry name" value="MFS multidrug transporter"/>
    <property type="match status" value="1"/>
</dbReference>
<reference evidence="9 10" key="1">
    <citation type="journal article" date="2016" name="Genome Biol. Evol.">
        <title>Divergent and convergent evolution of fungal pathogenicity.</title>
        <authorList>
            <person name="Shang Y."/>
            <person name="Xiao G."/>
            <person name="Zheng P."/>
            <person name="Cen K."/>
            <person name="Zhan S."/>
            <person name="Wang C."/>
        </authorList>
    </citation>
    <scope>NUCLEOTIDE SEQUENCE [LARGE SCALE GENOMIC DNA]</scope>
    <source>
        <strain evidence="9 10">RCEF 4871</strain>
    </source>
</reference>
<dbReference type="SUPFAM" id="SSF103473">
    <property type="entry name" value="MFS general substrate transporter"/>
    <property type="match status" value="1"/>
</dbReference>
<name>A0A166Y1N3_METRR</name>
<evidence type="ECO:0000313" key="10">
    <source>
        <dbReference type="Proteomes" id="UP000243498"/>
    </source>
</evidence>
<feature type="region of interest" description="Disordered" evidence="6">
    <location>
        <begin position="517"/>
        <end position="538"/>
    </location>
</feature>
<feature type="domain" description="Major facilitator superfamily (MFS) profile" evidence="8">
    <location>
        <begin position="58"/>
        <end position="504"/>
    </location>
</feature>
<evidence type="ECO:0000259" key="8">
    <source>
        <dbReference type="PROSITE" id="PS50850"/>
    </source>
</evidence>
<comment type="caution">
    <text evidence="9">The sequence shown here is derived from an EMBL/GenBank/DDBJ whole genome shotgun (WGS) entry which is preliminary data.</text>
</comment>
<feature type="transmembrane region" description="Helical" evidence="7">
    <location>
        <begin position="83"/>
        <end position="104"/>
    </location>
</feature>
<evidence type="ECO:0000256" key="5">
    <source>
        <dbReference type="ARBA" id="ARBA00023136"/>
    </source>
</evidence>
<dbReference type="CDD" id="cd17323">
    <property type="entry name" value="MFS_Tpo1_MDR_like"/>
    <property type="match status" value="1"/>
</dbReference>
<feature type="transmembrane region" description="Helical" evidence="7">
    <location>
        <begin position="417"/>
        <end position="438"/>
    </location>
</feature>
<evidence type="ECO:0000256" key="4">
    <source>
        <dbReference type="ARBA" id="ARBA00022989"/>
    </source>
</evidence>
<protein>
    <submittedName>
        <fullName evidence="9">Major facilitator superfamily domain, general substrate transporter</fullName>
    </submittedName>
</protein>
<dbReference type="PROSITE" id="PS50850">
    <property type="entry name" value="MFS"/>
    <property type="match status" value="1"/>
</dbReference>
<feature type="transmembrane region" description="Helical" evidence="7">
    <location>
        <begin position="333"/>
        <end position="356"/>
    </location>
</feature>
<dbReference type="InterPro" id="IPR036259">
    <property type="entry name" value="MFS_trans_sf"/>
</dbReference>
<evidence type="ECO:0000256" key="7">
    <source>
        <dbReference type="SAM" id="Phobius"/>
    </source>
</evidence>
<dbReference type="Pfam" id="PF07690">
    <property type="entry name" value="MFS_1"/>
    <property type="match status" value="1"/>
</dbReference>
<dbReference type="InterPro" id="IPR011701">
    <property type="entry name" value="MFS"/>
</dbReference>
<evidence type="ECO:0000256" key="1">
    <source>
        <dbReference type="ARBA" id="ARBA00004141"/>
    </source>
</evidence>